<dbReference type="Proteomes" id="UP001593833">
    <property type="component" value="Unassembled WGS sequence"/>
</dbReference>
<dbReference type="PROSITE" id="PS00108">
    <property type="entry name" value="PROTEIN_KINASE_ST"/>
    <property type="match status" value="1"/>
</dbReference>
<dbReference type="CDD" id="cd14014">
    <property type="entry name" value="STKc_PknB_like"/>
    <property type="match status" value="1"/>
</dbReference>
<dbReference type="SMART" id="SM00220">
    <property type="entry name" value="S_TKc"/>
    <property type="match status" value="1"/>
</dbReference>
<evidence type="ECO:0000256" key="3">
    <source>
        <dbReference type="ARBA" id="ARBA00022777"/>
    </source>
</evidence>
<gene>
    <name evidence="7" type="ORF">ACFL6M_03610</name>
</gene>
<evidence type="ECO:0000259" key="6">
    <source>
        <dbReference type="PROSITE" id="PS50011"/>
    </source>
</evidence>
<feature type="compositionally biased region" description="Pro residues" evidence="5">
    <location>
        <begin position="615"/>
        <end position="624"/>
    </location>
</feature>
<feature type="compositionally biased region" description="Polar residues" evidence="5">
    <location>
        <begin position="604"/>
        <end position="614"/>
    </location>
</feature>
<evidence type="ECO:0000313" key="8">
    <source>
        <dbReference type="Proteomes" id="UP001593833"/>
    </source>
</evidence>
<accession>A0ABV6YK07</accession>
<protein>
    <submittedName>
        <fullName evidence="7">Protein kinase</fullName>
    </submittedName>
</protein>
<name>A0ABV6YK07_UNCEI</name>
<feature type="domain" description="Protein kinase" evidence="6">
    <location>
        <begin position="140"/>
        <end position="402"/>
    </location>
</feature>
<keyword evidence="2" id="KW-0547">Nucleotide-binding</keyword>
<dbReference type="GO" id="GO:0016301">
    <property type="term" value="F:kinase activity"/>
    <property type="evidence" value="ECO:0007669"/>
    <property type="project" value="UniProtKB-KW"/>
</dbReference>
<dbReference type="InterPro" id="IPR008271">
    <property type="entry name" value="Ser/Thr_kinase_AS"/>
</dbReference>
<dbReference type="InterPro" id="IPR000719">
    <property type="entry name" value="Prot_kinase_dom"/>
</dbReference>
<evidence type="ECO:0000256" key="2">
    <source>
        <dbReference type="ARBA" id="ARBA00022741"/>
    </source>
</evidence>
<feature type="region of interest" description="Disordered" evidence="5">
    <location>
        <begin position="598"/>
        <end position="625"/>
    </location>
</feature>
<keyword evidence="1" id="KW-0808">Transferase</keyword>
<dbReference type="PANTHER" id="PTHR43289:SF6">
    <property type="entry name" value="SERINE_THREONINE-PROTEIN KINASE NEKL-3"/>
    <property type="match status" value="1"/>
</dbReference>
<dbReference type="EMBL" id="JBHPKH010000028">
    <property type="protein sequence ID" value="MFC1572667.1"/>
    <property type="molecule type" value="Genomic_DNA"/>
</dbReference>
<dbReference type="InterPro" id="IPR011009">
    <property type="entry name" value="Kinase-like_dom_sf"/>
</dbReference>
<keyword evidence="3 7" id="KW-0418">Kinase</keyword>
<comment type="caution">
    <text evidence="7">The sequence shown here is derived from an EMBL/GenBank/DDBJ whole genome shotgun (WGS) entry which is preliminary data.</text>
</comment>
<keyword evidence="4" id="KW-0067">ATP-binding</keyword>
<organism evidence="7 8">
    <name type="scientific">Eiseniibacteriota bacterium</name>
    <dbReference type="NCBI Taxonomy" id="2212470"/>
    <lineage>
        <taxon>Bacteria</taxon>
        <taxon>Candidatus Eiseniibacteriota</taxon>
    </lineage>
</organism>
<keyword evidence="8" id="KW-1185">Reference proteome</keyword>
<proteinExistence type="predicted"/>
<reference evidence="7 8" key="1">
    <citation type="submission" date="2024-09" db="EMBL/GenBank/DDBJ databases">
        <authorList>
            <person name="D'Angelo T."/>
        </authorList>
    </citation>
    <scope>NUCLEOTIDE SEQUENCE [LARGE SCALE GENOMIC DNA]</scope>
    <source>
        <strain evidence="7">SAG AM-320-E07</strain>
    </source>
</reference>
<dbReference type="Gene3D" id="1.10.510.10">
    <property type="entry name" value="Transferase(Phosphotransferase) domain 1"/>
    <property type="match status" value="1"/>
</dbReference>
<evidence type="ECO:0000256" key="5">
    <source>
        <dbReference type="SAM" id="MobiDB-lite"/>
    </source>
</evidence>
<evidence type="ECO:0000256" key="4">
    <source>
        <dbReference type="ARBA" id="ARBA00022840"/>
    </source>
</evidence>
<dbReference type="PROSITE" id="PS50011">
    <property type="entry name" value="PROTEIN_KINASE_DOM"/>
    <property type="match status" value="1"/>
</dbReference>
<dbReference type="PANTHER" id="PTHR43289">
    <property type="entry name" value="MITOGEN-ACTIVATED PROTEIN KINASE KINASE KINASE 20-RELATED"/>
    <property type="match status" value="1"/>
</dbReference>
<dbReference type="Pfam" id="PF00069">
    <property type="entry name" value="Pkinase"/>
    <property type="match status" value="1"/>
</dbReference>
<dbReference type="SUPFAM" id="SSF56112">
    <property type="entry name" value="Protein kinase-like (PK-like)"/>
    <property type="match status" value="1"/>
</dbReference>
<sequence length="772" mass="84101">MLCDPCSKSEHHMPYRQVRLVSVPKCGHNSELVYAEVIVNPNVRRHCPSLERLQGSIENLGLHICRPLRSGGTCTGGISMGCPRCGHDNPEQSSSCEHCGLRLSERLAGTHDSVGEAPTGSISYAPDIFARPGKVIAERWELLEECGRGGMGIVFRACDHRLGGKIVAIKILNERQTGSRQGIARFMQETQVLGKLRHPGCIEVHNVEQSEGRHFIVMEWVDGEDLCKLLQREGPMELSRAKPLLRQVFDGIGEAHKQGVLHRDIKPGNILVAADGNIKIVDFGLARSAIDFNLSHSGCSMGTTAYMSPEQRRDAKHVDHRSDIFALGKTVYHMLTGNVPDVVDPEALPEAIRPVVMKALKPSPSERWASVEEFWSALAGGPEPSPTSRGGMLGRLSIVLALAVVAIIGFLIIEPRINPVPPPPPAVVDSTDTQTETELVTAITTNMALGTAPALQDAETALAMLEQLSPQHPELGRLRSDLQTAIESLREQIASRTKTIEDGLRLGRGSAIEAASSALVVLDKLIPGDLRLNSLQDSLNLVKAQWEKESSYETAIETNIDLGTANSLDVAERECEALDRTNPRNPRLTEFKRAIQEARDHLSTRSPTQPTSDEPSPPHVPPTIPRSDILLLASNEYTKEIFASLQSHELKVVDVATLSDEKVQALIQSATRGMKREIQALATHLNGAAVLTVELKTEAVRNDIQGVYSQHAILEGILYDGRTGAQIKRFAEEAFKAGPSVRAARDAAIAAAIEALGNSVKTAFPERQREDE</sequence>
<evidence type="ECO:0000313" key="7">
    <source>
        <dbReference type="EMBL" id="MFC1572667.1"/>
    </source>
</evidence>
<dbReference type="Gene3D" id="3.30.200.20">
    <property type="entry name" value="Phosphorylase Kinase, domain 1"/>
    <property type="match status" value="1"/>
</dbReference>
<evidence type="ECO:0000256" key="1">
    <source>
        <dbReference type="ARBA" id="ARBA00022679"/>
    </source>
</evidence>